<feature type="region of interest" description="Disordered" evidence="5">
    <location>
        <begin position="1211"/>
        <end position="1239"/>
    </location>
</feature>
<organism evidence="10 11">
    <name type="scientific">Amanita thiersii Skay4041</name>
    <dbReference type="NCBI Taxonomy" id="703135"/>
    <lineage>
        <taxon>Eukaryota</taxon>
        <taxon>Fungi</taxon>
        <taxon>Dikarya</taxon>
        <taxon>Basidiomycota</taxon>
        <taxon>Agaricomycotina</taxon>
        <taxon>Agaricomycetes</taxon>
        <taxon>Agaricomycetidae</taxon>
        <taxon>Agaricales</taxon>
        <taxon>Pluteineae</taxon>
        <taxon>Amanitaceae</taxon>
        <taxon>Amanita</taxon>
    </lineage>
</organism>
<evidence type="ECO:0000256" key="2">
    <source>
        <dbReference type="ARBA" id="ARBA00022692"/>
    </source>
</evidence>
<feature type="transmembrane region" description="Helical" evidence="6">
    <location>
        <begin position="298"/>
        <end position="318"/>
    </location>
</feature>
<evidence type="ECO:0000256" key="5">
    <source>
        <dbReference type="SAM" id="MobiDB-lite"/>
    </source>
</evidence>
<feature type="compositionally biased region" description="Basic and acidic residues" evidence="5">
    <location>
        <begin position="454"/>
        <end position="474"/>
    </location>
</feature>
<evidence type="ECO:0000313" key="10">
    <source>
        <dbReference type="EMBL" id="PFH45992.1"/>
    </source>
</evidence>
<feature type="region of interest" description="Disordered" evidence="5">
    <location>
        <begin position="430"/>
        <end position="545"/>
    </location>
</feature>
<feature type="transmembrane region" description="Helical" evidence="6">
    <location>
        <begin position="871"/>
        <end position="889"/>
    </location>
</feature>
<dbReference type="Proteomes" id="UP000242287">
    <property type="component" value="Unassembled WGS sequence"/>
</dbReference>
<dbReference type="Pfam" id="PF10337">
    <property type="entry name" value="ArAE_2_N"/>
    <property type="match status" value="2"/>
</dbReference>
<feature type="domain" description="Putative ER transporter 6TM N-terminal" evidence="8">
    <location>
        <begin position="114"/>
        <end position="423"/>
    </location>
</feature>
<feature type="compositionally biased region" description="Basic residues" evidence="5">
    <location>
        <begin position="517"/>
        <end position="545"/>
    </location>
</feature>
<proteinExistence type="predicted"/>
<dbReference type="PANTHER" id="PTHR37994:SF1">
    <property type="entry name" value="ER TRANSPORTER 6TM N-TERMINAL DOMAIN-CONTAINING PROTEIN"/>
    <property type="match status" value="1"/>
</dbReference>
<dbReference type="GO" id="GO:0016020">
    <property type="term" value="C:membrane"/>
    <property type="evidence" value="ECO:0007669"/>
    <property type="project" value="UniProtKB-SubCell"/>
</dbReference>
<evidence type="ECO:0000313" key="11">
    <source>
        <dbReference type="Proteomes" id="UP000242287"/>
    </source>
</evidence>
<feature type="region of interest" description="Disordered" evidence="5">
    <location>
        <begin position="1"/>
        <end position="76"/>
    </location>
</feature>
<dbReference type="Pfam" id="PF13515">
    <property type="entry name" value="FUSC_2"/>
    <property type="match status" value="1"/>
</dbReference>
<feature type="compositionally biased region" description="Low complexity" evidence="5">
    <location>
        <begin position="61"/>
        <end position="75"/>
    </location>
</feature>
<dbReference type="InterPro" id="IPR018820">
    <property type="entry name" value="BRE4-related_DUF2421"/>
</dbReference>
<dbReference type="Pfam" id="PF10334">
    <property type="entry name" value="BRE4"/>
    <property type="match status" value="1"/>
</dbReference>
<feature type="transmembrane region" description="Helical" evidence="6">
    <location>
        <begin position="266"/>
        <end position="292"/>
    </location>
</feature>
<keyword evidence="11" id="KW-1185">Reference proteome</keyword>
<feature type="compositionally biased region" description="Basic and acidic residues" evidence="5">
    <location>
        <begin position="10"/>
        <end position="24"/>
    </location>
</feature>
<feature type="transmembrane region" description="Helical" evidence="6">
    <location>
        <begin position="926"/>
        <end position="943"/>
    </location>
</feature>
<keyword evidence="4 6" id="KW-0472">Membrane</keyword>
<evidence type="ECO:0008006" key="12">
    <source>
        <dbReference type="Google" id="ProtNLM"/>
    </source>
</evidence>
<accession>A0A2A9NE46</accession>
<feature type="transmembrane region" description="Helical" evidence="6">
    <location>
        <begin position="233"/>
        <end position="254"/>
    </location>
</feature>
<feature type="domain" description="Integral membrane bound transporter" evidence="9">
    <location>
        <begin position="843"/>
        <end position="975"/>
    </location>
</feature>
<name>A0A2A9NE46_9AGAR</name>
<evidence type="ECO:0000259" key="8">
    <source>
        <dbReference type="Pfam" id="PF10337"/>
    </source>
</evidence>
<sequence length="1239" mass="139927">MTDFAGLEKPPSRFDETSVKKEGVRINTDVSGETAAPMSVPATRRAWQQQQQQRRRRRRSTATSNTTNTSSTATNLSEDEVRAGGLGACVGGLLYPWRWWGKEGAASLPAFLQWIPANWSWSKLKPVIRAYAAGWTSAVLFVIPRVQIFIGQVRGGAFFFIYLRSVGLGLRLGCVSFVSPPFEPFLAVLERELLILLFSTLAWAWSCLGMRLADLARTNRNPNVTLQAAITGRYIEAVPTVIMAVFIFLGTVLFSFIRARQGPGPYLFPCVVGTIALIISLTTAVLFPFPYYQVGKSVLIPLTFHTALSLLASIFIFPSSISAQFTTRLQGVLSPLATSIELHRSILKTTNDWESFSSMSAEIMKAVGQAEDGLVPIVISHRLLKSDLIYSRFKPADFECIQGTVRRLTGRATGMGMYFSLIDPTREKFPVTPAPSVPSTPILPSTPMLGSRHPSPERTQTREKTETHGEDLERTSSSFWTLTRRRPHRSPTETPRSPRTPRSDSPTCSRPQSAHSPQHHHHHHHHHHPFHPGHTHSHSHSHSHRMHVNLLHHSLLHLASAKHEQAVGLFESQRYLNLEATRFHTPYGEDYTIQMLALLQESCDELLKTCYDSVVAARDWLGTVRSGRFNIWTSQREKEEVRKKKLESIQAVKDALFEALERFRSDKRHSVLEPYRRSFESHTEEGDNEPYEMPPHRYLFHCYVYQYHLMQFAGITVDMLGDIIRLETERRHCRVWTPVQRLFFRWHNWNVVDLNDDFEEEDPDLIQGVGPSMETEDLILPARRDPDALPPRNVLEWAMSLLYFGVASLAGGNVLFACKAGVLAVVLCLPSFFKSTAEVAYANRFVWAIFMGVLTIARFRGDTAFGLFARIWATLLGGVAGMVMWYIATGGGHHINAYGFAAVLAVCFPFFYYARLYWPGPPMTNIVFFVTVILVIGFSWLSVHNFSTVSTPAGGFEVAWRRFVATTAGVVAAYIMSFLPPSTTIRRYHRHTLATTCTEIGTIYCQILSFANSRKRTEVPEIVTSLLAVRSKLRRSRAMRTNVIYEFSFRGRWPSKRYQMILDIQLQVTYALSHLMSIMEHLEPAWTRAFLRRTRFNDSDFQGDVLAVITMISTSLRTGYPLPQITPCPLLDRFMLRYHGLEVIHKEFQDDYGLPRTLTLDTLKNEQYLMFCVGVSTAFSIMTRLDRLMLATKEIVGEQYHIHGIGIGRQQGAGDGGGGGGVELGSRTNSMQPRAPEIV</sequence>
<evidence type="ECO:0000256" key="4">
    <source>
        <dbReference type="ARBA" id="ARBA00023136"/>
    </source>
</evidence>
<feature type="transmembrane region" description="Helical" evidence="6">
    <location>
        <begin position="895"/>
        <end position="914"/>
    </location>
</feature>
<dbReference type="InterPro" id="IPR018823">
    <property type="entry name" value="ArAE_2_N"/>
</dbReference>
<feature type="compositionally biased region" description="Gly residues" evidence="5">
    <location>
        <begin position="1211"/>
        <end position="1223"/>
    </location>
</feature>
<dbReference type="PANTHER" id="PTHR37994">
    <property type="entry name" value="ARAE_2_N DOMAIN-CONTAINING PROTEIN-RELATED"/>
    <property type="match status" value="1"/>
</dbReference>
<evidence type="ECO:0000256" key="1">
    <source>
        <dbReference type="ARBA" id="ARBA00004141"/>
    </source>
</evidence>
<comment type="subcellular location">
    <subcellularLocation>
        <location evidence="1">Membrane</location>
        <topology evidence="1">Multi-pass membrane protein</topology>
    </subcellularLocation>
</comment>
<protein>
    <recommendedName>
        <fullName evidence="12">DUF2421 domain-containing protein</fullName>
    </recommendedName>
</protein>
<feature type="domain" description="Putative ER transporter 6TM N-terminal" evidence="8">
    <location>
        <begin position="545"/>
        <end position="672"/>
    </location>
</feature>
<feature type="domain" description="DUF2421" evidence="7">
    <location>
        <begin position="981"/>
        <end position="1200"/>
    </location>
</feature>
<reference evidence="10 11" key="1">
    <citation type="submission" date="2014-02" db="EMBL/GenBank/DDBJ databases">
        <title>Transposable element dynamics among asymbiotic and ectomycorrhizal Amanita fungi.</title>
        <authorList>
            <consortium name="DOE Joint Genome Institute"/>
            <person name="Hess J."/>
            <person name="Skrede I."/>
            <person name="Wolfe B."/>
            <person name="LaButti K."/>
            <person name="Ohm R.A."/>
            <person name="Grigoriev I.V."/>
            <person name="Pringle A."/>
        </authorList>
    </citation>
    <scope>NUCLEOTIDE SEQUENCE [LARGE SCALE GENOMIC DNA]</scope>
    <source>
        <strain evidence="10 11">SKay4041</strain>
    </source>
</reference>
<dbReference type="EMBL" id="KZ302256">
    <property type="protein sequence ID" value="PFH45992.1"/>
    <property type="molecule type" value="Genomic_DNA"/>
</dbReference>
<feature type="transmembrane region" description="Helical" evidence="6">
    <location>
        <begin position="130"/>
        <end position="150"/>
    </location>
</feature>
<evidence type="ECO:0000256" key="3">
    <source>
        <dbReference type="ARBA" id="ARBA00022989"/>
    </source>
</evidence>
<evidence type="ECO:0000256" key="6">
    <source>
        <dbReference type="SAM" id="Phobius"/>
    </source>
</evidence>
<feature type="transmembrane region" description="Helical" evidence="6">
    <location>
        <begin position="801"/>
        <end position="833"/>
    </location>
</feature>
<dbReference type="InterPro" id="IPR049453">
    <property type="entry name" value="Memb_transporter_dom"/>
</dbReference>
<evidence type="ECO:0000259" key="9">
    <source>
        <dbReference type="Pfam" id="PF13515"/>
    </source>
</evidence>
<dbReference type="OrthoDB" id="2274698at2759"/>
<dbReference type="STRING" id="703135.A0A2A9NE46"/>
<keyword evidence="2 6" id="KW-0812">Transmembrane</keyword>
<evidence type="ECO:0000259" key="7">
    <source>
        <dbReference type="Pfam" id="PF10334"/>
    </source>
</evidence>
<feature type="transmembrane region" description="Helical" evidence="6">
    <location>
        <begin position="963"/>
        <end position="980"/>
    </location>
</feature>
<feature type="transmembrane region" description="Helical" evidence="6">
    <location>
        <begin position="193"/>
        <end position="213"/>
    </location>
</feature>
<keyword evidence="3 6" id="KW-1133">Transmembrane helix</keyword>
<dbReference type="AlphaFoldDB" id="A0A2A9NE46"/>
<feature type="compositionally biased region" description="Low complexity" evidence="5">
    <location>
        <begin position="42"/>
        <end position="52"/>
    </location>
</feature>
<feature type="transmembrane region" description="Helical" evidence="6">
    <location>
        <begin position="839"/>
        <end position="859"/>
    </location>
</feature>
<feature type="compositionally biased region" description="Low complexity" evidence="5">
    <location>
        <begin position="503"/>
        <end position="516"/>
    </location>
</feature>
<gene>
    <name evidence="10" type="ORF">AMATHDRAFT_70774</name>
</gene>
<feature type="transmembrane region" description="Helical" evidence="6">
    <location>
        <begin position="156"/>
        <end position="181"/>
    </location>
</feature>